<protein>
    <submittedName>
        <fullName evidence="1">Uncharacterized protein</fullName>
    </submittedName>
</protein>
<reference evidence="1" key="1">
    <citation type="submission" date="2022-08" db="EMBL/GenBank/DDBJ databases">
        <title>Genome Sequence of Lecanicillium fungicola.</title>
        <authorList>
            <person name="Buettner E."/>
        </authorList>
    </citation>
    <scope>NUCLEOTIDE SEQUENCE</scope>
    <source>
        <strain evidence="1">Babe33</strain>
    </source>
</reference>
<gene>
    <name evidence="1" type="ORF">NQ176_g8814</name>
</gene>
<sequence>MSLKLEIETWVAALARYDNNEFDDSLAEFDKICDTSKILFNMGVIHATLGEHEKAVECYQRSIRLDQYLAVAYFQQGVSNFLLGDFEEALANFNDTLLYLRGNTMIDYAQLGLLFKLYSCEVLFNRGLCYIYLQQKEAGMQDLAFAVKEKVVEDHDVIDDAIREEADGYTVFSIPVGVVYRPNEAKVRNLKTKDYLGKARLVAASDRSNAFTGFAGSEMKTAAKTEVKDDRPADNISFAATNLVKPGIQSRRQQSEPPSSSRNVFPPTPLPENDRGPSRGASVRSGARPMLARLNIQSQESNRKYEKASPPDAGRTPLVTRSASSALPSRGFSQREPPPMQRRPTKTIEEDAYPSEVYDMYSGRKSRDSRQGGGGSRQESRRRQQRYEEEEDVASDYDDGSLDGAEFEMVSNNRRGPSSMSNASRNTSRRPDVRKFRVKVHAEDVRYIMIGGAVEFPDFVDRIRDKFGLRNRFKLKMKDEDMPDGDMITMGDQDDLDMAMMSAKEIAKRQRQDIGKMEVWVFDV</sequence>
<proteinExistence type="predicted"/>
<organism evidence="1 2">
    <name type="scientific">Zarea fungicola</name>
    <dbReference type="NCBI Taxonomy" id="93591"/>
    <lineage>
        <taxon>Eukaryota</taxon>
        <taxon>Fungi</taxon>
        <taxon>Dikarya</taxon>
        <taxon>Ascomycota</taxon>
        <taxon>Pezizomycotina</taxon>
        <taxon>Sordariomycetes</taxon>
        <taxon>Hypocreomycetidae</taxon>
        <taxon>Hypocreales</taxon>
        <taxon>Cordycipitaceae</taxon>
        <taxon>Zarea</taxon>
    </lineage>
</organism>
<comment type="caution">
    <text evidence="1">The sequence shown here is derived from an EMBL/GenBank/DDBJ whole genome shotgun (WGS) entry which is preliminary data.</text>
</comment>
<accession>A0ACC1MRC8</accession>
<evidence type="ECO:0000313" key="1">
    <source>
        <dbReference type="EMBL" id="KAJ2969166.1"/>
    </source>
</evidence>
<name>A0ACC1MRC8_9HYPO</name>
<evidence type="ECO:0000313" key="2">
    <source>
        <dbReference type="Proteomes" id="UP001143910"/>
    </source>
</evidence>
<dbReference type="EMBL" id="JANJQO010001806">
    <property type="protein sequence ID" value="KAJ2969166.1"/>
    <property type="molecule type" value="Genomic_DNA"/>
</dbReference>
<dbReference type="Proteomes" id="UP001143910">
    <property type="component" value="Unassembled WGS sequence"/>
</dbReference>
<keyword evidence="2" id="KW-1185">Reference proteome</keyword>